<keyword evidence="2 4" id="KW-0378">Hydrolase</keyword>
<evidence type="ECO:0000256" key="1">
    <source>
        <dbReference type="ARBA" id="ARBA00022555"/>
    </source>
</evidence>
<protein>
    <recommendedName>
        <fullName evidence="4">Peptidyl-tRNA hydrolase</fullName>
        <shortName evidence="4">Pth</shortName>
        <ecNumber evidence="4">3.1.1.29</ecNumber>
    </recommendedName>
</protein>
<dbReference type="EMBL" id="MHTL01000017">
    <property type="protein sequence ID" value="OHA60203.1"/>
    <property type="molecule type" value="Genomic_DNA"/>
</dbReference>
<comment type="subcellular location">
    <subcellularLocation>
        <location evidence="4">Cytoplasm</location>
    </subcellularLocation>
</comment>
<name>A0A1G2QIK1_9BACT</name>
<dbReference type="GO" id="GO:0005737">
    <property type="term" value="C:cytoplasm"/>
    <property type="evidence" value="ECO:0007669"/>
    <property type="project" value="UniProtKB-SubCell"/>
</dbReference>
<reference evidence="5 6" key="1">
    <citation type="journal article" date="2016" name="Nat. Commun.">
        <title>Thousands of microbial genomes shed light on interconnected biogeochemical processes in an aquifer system.</title>
        <authorList>
            <person name="Anantharaman K."/>
            <person name="Brown C.T."/>
            <person name="Hug L.A."/>
            <person name="Sharon I."/>
            <person name="Castelle C.J."/>
            <person name="Probst A.J."/>
            <person name="Thomas B.C."/>
            <person name="Singh A."/>
            <person name="Wilkins M.J."/>
            <person name="Karaoz U."/>
            <person name="Brodie E.L."/>
            <person name="Williams K.H."/>
            <person name="Hubbard S.S."/>
            <person name="Banfield J.F."/>
        </authorList>
    </citation>
    <scope>NUCLEOTIDE SEQUENCE [LARGE SCALE GENOMIC DNA]</scope>
</reference>
<comment type="function">
    <text evidence="4">Catalyzes the release of premature peptidyl moieties from peptidyl-tRNA molecules trapped in stalled 50S ribosomal subunits, and thus maintains levels of free tRNAs and 50S ribosomes.</text>
</comment>
<keyword evidence="4" id="KW-0963">Cytoplasm</keyword>
<dbReference type="Gene3D" id="3.40.50.1470">
    <property type="entry name" value="Peptidyl-tRNA hydrolase"/>
    <property type="match status" value="1"/>
</dbReference>
<dbReference type="PANTHER" id="PTHR17224">
    <property type="entry name" value="PEPTIDYL-TRNA HYDROLASE"/>
    <property type="match status" value="1"/>
</dbReference>
<dbReference type="STRING" id="1802440.A2569_01410"/>
<dbReference type="NCBIfam" id="TIGR00447">
    <property type="entry name" value="pth"/>
    <property type="match status" value="1"/>
</dbReference>
<evidence type="ECO:0000256" key="3">
    <source>
        <dbReference type="ARBA" id="ARBA00022884"/>
    </source>
</evidence>
<comment type="similarity">
    <text evidence="4">Belongs to the PTH family.</text>
</comment>
<comment type="subunit">
    <text evidence="4">Monomer.</text>
</comment>
<evidence type="ECO:0000313" key="5">
    <source>
        <dbReference type="EMBL" id="OHA60203.1"/>
    </source>
</evidence>
<comment type="function">
    <text evidence="4">Hydrolyzes ribosome-free peptidyl-tRNAs (with 1 or more amino acids incorporated), which drop off the ribosome during protein synthesis, or as a result of ribosome stalling.</text>
</comment>
<feature type="active site" description="Proton acceptor" evidence="4">
    <location>
        <position position="20"/>
    </location>
</feature>
<proteinExistence type="inferred from homology"/>
<accession>A0A1G2QIK1</accession>
<dbReference type="AlphaFoldDB" id="A0A1G2QIK1"/>
<evidence type="ECO:0000256" key="4">
    <source>
        <dbReference type="HAMAP-Rule" id="MF_00083"/>
    </source>
</evidence>
<comment type="caution">
    <text evidence="5">The sequence shown here is derived from an EMBL/GenBank/DDBJ whole genome shotgun (WGS) entry which is preliminary data.</text>
</comment>
<dbReference type="SUPFAM" id="SSF53178">
    <property type="entry name" value="Peptidyl-tRNA hydrolase-like"/>
    <property type="match status" value="1"/>
</dbReference>
<feature type="binding site" evidence="4">
    <location>
        <position position="15"/>
    </location>
    <ligand>
        <name>tRNA</name>
        <dbReference type="ChEBI" id="CHEBI:17843"/>
    </ligand>
</feature>
<feature type="binding site" evidence="4">
    <location>
        <position position="67"/>
    </location>
    <ligand>
        <name>tRNA</name>
        <dbReference type="ChEBI" id="CHEBI:17843"/>
    </ligand>
</feature>
<keyword evidence="3 4" id="KW-0694">RNA-binding</keyword>
<dbReference type="Pfam" id="PF01195">
    <property type="entry name" value="Pept_tRNA_hydro"/>
    <property type="match status" value="1"/>
</dbReference>
<dbReference type="PANTHER" id="PTHR17224:SF1">
    <property type="entry name" value="PEPTIDYL-TRNA HYDROLASE"/>
    <property type="match status" value="1"/>
</dbReference>
<gene>
    <name evidence="4" type="primary">pth</name>
    <name evidence="5" type="ORF">A2569_01410</name>
</gene>
<comment type="catalytic activity">
    <reaction evidence="4">
        <text>an N-acyl-L-alpha-aminoacyl-tRNA + H2O = an N-acyl-L-amino acid + a tRNA + H(+)</text>
        <dbReference type="Rhea" id="RHEA:54448"/>
        <dbReference type="Rhea" id="RHEA-COMP:10123"/>
        <dbReference type="Rhea" id="RHEA-COMP:13883"/>
        <dbReference type="ChEBI" id="CHEBI:15377"/>
        <dbReference type="ChEBI" id="CHEBI:15378"/>
        <dbReference type="ChEBI" id="CHEBI:59874"/>
        <dbReference type="ChEBI" id="CHEBI:78442"/>
        <dbReference type="ChEBI" id="CHEBI:138191"/>
        <dbReference type="EC" id="3.1.1.29"/>
    </reaction>
</comment>
<dbReference type="Proteomes" id="UP000177090">
    <property type="component" value="Unassembled WGS sequence"/>
</dbReference>
<keyword evidence="1 4" id="KW-0820">tRNA-binding</keyword>
<sequence length="197" mass="21651">MAFIIAGLGNPGEEYSGTRHNTGRIITELIARRFECAEWKENKKLKALRAFGKAEKDRVEFVLPNTFMNKSGAALLPLVKNVKQAERLIVIHDDLDLALGSCKLSFNRGSGGHKGVESIIRALKTKGFVRVRAGISKATPKGKIKKPSGEDAVGEYILGKFKKDELDALKKVAKRVGDALLTLITEGREKAMSLYNK</sequence>
<dbReference type="GO" id="GO:0072344">
    <property type="term" value="P:rescue of stalled ribosome"/>
    <property type="evidence" value="ECO:0007669"/>
    <property type="project" value="UniProtKB-UniRule"/>
</dbReference>
<evidence type="ECO:0000256" key="2">
    <source>
        <dbReference type="ARBA" id="ARBA00022801"/>
    </source>
</evidence>
<comment type="caution">
    <text evidence="4">Lacks conserved residue(s) required for the propagation of feature annotation.</text>
</comment>
<dbReference type="InterPro" id="IPR001328">
    <property type="entry name" value="Pept_tRNA_hydro"/>
</dbReference>
<dbReference type="CDD" id="cd00462">
    <property type="entry name" value="PTH"/>
    <property type="match status" value="1"/>
</dbReference>
<dbReference type="EC" id="3.1.1.29" evidence="4"/>
<dbReference type="GO" id="GO:0004045">
    <property type="term" value="F:peptidyl-tRNA hydrolase activity"/>
    <property type="evidence" value="ECO:0007669"/>
    <property type="project" value="UniProtKB-UniRule"/>
</dbReference>
<dbReference type="GO" id="GO:0006515">
    <property type="term" value="P:protein quality control for misfolded or incompletely synthesized proteins"/>
    <property type="evidence" value="ECO:0007669"/>
    <property type="project" value="UniProtKB-UniRule"/>
</dbReference>
<evidence type="ECO:0000313" key="6">
    <source>
        <dbReference type="Proteomes" id="UP000177090"/>
    </source>
</evidence>
<dbReference type="HAMAP" id="MF_00083">
    <property type="entry name" value="Pept_tRNA_hydro_bact"/>
    <property type="match status" value="1"/>
</dbReference>
<organism evidence="5 6">
    <name type="scientific">Candidatus Vogelbacteria bacterium RIFOXYD1_FULL_51_18</name>
    <dbReference type="NCBI Taxonomy" id="1802440"/>
    <lineage>
        <taxon>Bacteria</taxon>
        <taxon>Candidatus Vogeliibacteriota</taxon>
    </lineage>
</organism>
<dbReference type="InterPro" id="IPR036416">
    <property type="entry name" value="Pept_tRNA_hydro_sf"/>
</dbReference>
<dbReference type="GO" id="GO:0000049">
    <property type="term" value="F:tRNA binding"/>
    <property type="evidence" value="ECO:0007669"/>
    <property type="project" value="UniProtKB-UniRule"/>
</dbReference>
<feature type="site" description="Discriminates between blocked and unblocked aminoacyl-tRNA" evidence="4">
    <location>
        <position position="10"/>
    </location>
</feature>
<feature type="site" description="Stabilizes the basic form of H active site to accept a proton" evidence="4">
    <location>
        <position position="93"/>
    </location>
</feature>
<feature type="binding site" evidence="4">
    <location>
        <position position="69"/>
    </location>
    <ligand>
        <name>tRNA</name>
        <dbReference type="ChEBI" id="CHEBI:17843"/>
    </ligand>
</feature>